<keyword evidence="2 9" id="KW-0436">Ligase</keyword>
<dbReference type="Gene3D" id="1.20.120.1910">
    <property type="entry name" value="Cysteine-tRNA ligase, C-terminal anti-codon recognition domain"/>
    <property type="match status" value="1"/>
</dbReference>
<evidence type="ECO:0000256" key="5">
    <source>
        <dbReference type="ARBA" id="ARBA00022833"/>
    </source>
</evidence>
<dbReference type="GO" id="GO:0008270">
    <property type="term" value="F:zinc ion binding"/>
    <property type="evidence" value="ECO:0007669"/>
    <property type="project" value="UniProtKB-UniRule"/>
</dbReference>
<proteinExistence type="inferred from homology"/>
<dbReference type="CDD" id="cd00672">
    <property type="entry name" value="CysRS_core"/>
    <property type="match status" value="1"/>
</dbReference>
<dbReference type="InterPro" id="IPR009080">
    <property type="entry name" value="tRNAsynth_Ia_anticodon-bd"/>
</dbReference>
<feature type="short sequence motif" description="'KMSKS' region" evidence="9">
    <location>
        <begin position="282"/>
        <end position="286"/>
    </location>
</feature>
<comment type="cofactor">
    <cofactor evidence="9">
        <name>Zn(2+)</name>
        <dbReference type="ChEBI" id="CHEBI:29105"/>
    </cofactor>
    <text evidence="9">Binds 1 zinc ion per subunit.</text>
</comment>
<dbReference type="Pfam" id="PF01406">
    <property type="entry name" value="tRNA-synt_1e"/>
    <property type="match status" value="1"/>
</dbReference>
<keyword evidence="9" id="KW-0963">Cytoplasm</keyword>
<organism evidence="11 12">
    <name type="scientific">Candidatus Sungiibacteriota bacterium</name>
    <dbReference type="NCBI Taxonomy" id="2750080"/>
    <lineage>
        <taxon>Bacteria</taxon>
        <taxon>Candidatus Sungiibacteriota</taxon>
    </lineage>
</organism>
<comment type="catalytic activity">
    <reaction evidence="9">
        <text>tRNA(Cys) + L-cysteine + ATP = L-cysteinyl-tRNA(Cys) + AMP + diphosphate</text>
        <dbReference type="Rhea" id="RHEA:17773"/>
        <dbReference type="Rhea" id="RHEA-COMP:9661"/>
        <dbReference type="Rhea" id="RHEA-COMP:9679"/>
        <dbReference type="ChEBI" id="CHEBI:30616"/>
        <dbReference type="ChEBI" id="CHEBI:33019"/>
        <dbReference type="ChEBI" id="CHEBI:35235"/>
        <dbReference type="ChEBI" id="CHEBI:78442"/>
        <dbReference type="ChEBI" id="CHEBI:78517"/>
        <dbReference type="ChEBI" id="CHEBI:456215"/>
        <dbReference type="EC" id="6.1.1.16"/>
    </reaction>
</comment>
<protein>
    <recommendedName>
        <fullName evidence="9">Cysteine--tRNA ligase</fullName>
        <ecNumber evidence="9">6.1.1.16</ecNumber>
    </recommendedName>
    <alternativeName>
        <fullName evidence="9">Cysteinyl-tRNA synthetase</fullName>
        <shortName evidence="9">CysRS</shortName>
    </alternativeName>
</protein>
<keyword evidence="3 9" id="KW-0479">Metal-binding</keyword>
<evidence type="ECO:0000256" key="8">
    <source>
        <dbReference type="ARBA" id="ARBA00023146"/>
    </source>
</evidence>
<dbReference type="GO" id="GO:0006423">
    <property type="term" value="P:cysteinyl-tRNA aminoacylation"/>
    <property type="evidence" value="ECO:0007669"/>
    <property type="project" value="UniProtKB-UniRule"/>
</dbReference>
<dbReference type="HAMAP" id="MF_00041">
    <property type="entry name" value="Cys_tRNA_synth"/>
    <property type="match status" value="1"/>
</dbReference>
<dbReference type="EC" id="6.1.1.16" evidence="9"/>
<comment type="subunit">
    <text evidence="1 9">Monomer.</text>
</comment>
<evidence type="ECO:0000256" key="6">
    <source>
        <dbReference type="ARBA" id="ARBA00022840"/>
    </source>
</evidence>
<gene>
    <name evidence="9" type="primary">cysS</name>
    <name evidence="11" type="ORF">HY220_01055</name>
</gene>
<reference evidence="11" key="1">
    <citation type="submission" date="2020-07" db="EMBL/GenBank/DDBJ databases">
        <title>Huge and variable diversity of episymbiotic CPR bacteria and DPANN archaea in groundwater ecosystems.</title>
        <authorList>
            <person name="He C.Y."/>
            <person name="Keren R."/>
            <person name="Whittaker M."/>
            <person name="Farag I.F."/>
            <person name="Doudna J."/>
            <person name="Cate J.H.D."/>
            <person name="Banfield J.F."/>
        </authorList>
    </citation>
    <scope>NUCLEOTIDE SEQUENCE</scope>
    <source>
        <strain evidence="11">NC_groundwater_972_Pr1_S-0.2um_49_27</strain>
    </source>
</reference>
<comment type="caution">
    <text evidence="11">The sequence shown here is derived from an EMBL/GenBank/DDBJ whole genome shotgun (WGS) entry which is preliminary data.</text>
</comment>
<dbReference type="EMBL" id="JACQCQ010000002">
    <property type="protein sequence ID" value="MBI3627324.1"/>
    <property type="molecule type" value="Genomic_DNA"/>
</dbReference>
<feature type="binding site" evidence="9">
    <location>
        <position position="250"/>
    </location>
    <ligand>
        <name>Zn(2+)</name>
        <dbReference type="ChEBI" id="CHEBI:29105"/>
    </ligand>
</feature>
<evidence type="ECO:0000256" key="4">
    <source>
        <dbReference type="ARBA" id="ARBA00022741"/>
    </source>
</evidence>
<feature type="short sequence motif" description="'HIGH' region" evidence="9">
    <location>
        <begin position="31"/>
        <end position="41"/>
    </location>
</feature>
<dbReference type="GO" id="GO:0004817">
    <property type="term" value="F:cysteine-tRNA ligase activity"/>
    <property type="evidence" value="ECO:0007669"/>
    <property type="project" value="UniProtKB-UniRule"/>
</dbReference>
<dbReference type="PRINTS" id="PR00983">
    <property type="entry name" value="TRNASYNTHCYS"/>
</dbReference>
<keyword evidence="5 9" id="KW-0862">Zinc</keyword>
<evidence type="ECO:0000256" key="7">
    <source>
        <dbReference type="ARBA" id="ARBA00022917"/>
    </source>
</evidence>
<keyword evidence="7 9" id="KW-0648">Protein biosynthesis</keyword>
<evidence type="ECO:0000313" key="11">
    <source>
        <dbReference type="EMBL" id="MBI3627324.1"/>
    </source>
</evidence>
<feature type="binding site" evidence="9">
    <location>
        <position position="29"/>
    </location>
    <ligand>
        <name>Zn(2+)</name>
        <dbReference type="ChEBI" id="CHEBI:29105"/>
    </ligand>
</feature>
<feature type="binding site" evidence="9">
    <location>
        <position position="254"/>
    </location>
    <ligand>
        <name>Zn(2+)</name>
        <dbReference type="ChEBI" id="CHEBI:29105"/>
    </ligand>
</feature>
<dbReference type="InterPro" id="IPR032678">
    <property type="entry name" value="tRNA-synt_1_cat_dom"/>
</dbReference>
<dbReference type="NCBIfam" id="TIGR00435">
    <property type="entry name" value="cysS"/>
    <property type="match status" value="1"/>
</dbReference>
<sequence length="477" mass="54807">MPLQLYNTLTKKKEIFRSIKPRRVGLYTCGPTVYHYAHIGNMRTYIFEDILRRTLEYLGYRVKQVMNITDVGHLTDDNDSGEDKLERGARREAKSVFSVAKFYTKAFVRDLEALNIKKPSVLSPATKHIKGQIKMIERLVKKGYAYDTAGAVYFAVLKFKDYTKLSGKKLEDQQTGAREGVAVDSSKRNPEDFALWFKIVGRFKNHILHWPSPWGDGFPGWHIECSAISTHYLGQPFDIHTGGVDHIGTHHTNEIAQSEAAFDRPLARYWLHGEFLNLSNQKMAKSAGDMVTIETLRNRGFDPLAYRYFVSLAHYRSILDFSWEGLKSAQNAYRKLLSHTARLKAQSKNKKLNTLRDASIARELKNKFIAALENDLNTPIAISIIWFVISSQRLNPKSKYRLLIDFDRVLGLQLKSAKIPNPPHMVRLLSNKREKARQIKNWKQADALRRQMSGLNWEVDDTPDGPVLIPKRQEMSQ</sequence>
<name>A0A9D6QRT1_9BACT</name>
<dbReference type="InterPro" id="IPR014729">
    <property type="entry name" value="Rossmann-like_a/b/a_fold"/>
</dbReference>
<evidence type="ECO:0000256" key="2">
    <source>
        <dbReference type="ARBA" id="ARBA00022598"/>
    </source>
</evidence>
<dbReference type="GO" id="GO:0005829">
    <property type="term" value="C:cytosol"/>
    <property type="evidence" value="ECO:0007669"/>
    <property type="project" value="TreeGrafter"/>
</dbReference>
<dbReference type="InterPro" id="IPR015803">
    <property type="entry name" value="Cys-tRNA-ligase"/>
</dbReference>
<dbReference type="PANTHER" id="PTHR10890:SF3">
    <property type="entry name" value="CYSTEINE--TRNA LIGASE, CYTOPLASMIC"/>
    <property type="match status" value="1"/>
</dbReference>
<dbReference type="SUPFAM" id="SSF52374">
    <property type="entry name" value="Nucleotidylyl transferase"/>
    <property type="match status" value="1"/>
</dbReference>
<comment type="similarity">
    <text evidence="9">Belongs to the class-I aminoacyl-tRNA synthetase family.</text>
</comment>
<evidence type="ECO:0000256" key="9">
    <source>
        <dbReference type="HAMAP-Rule" id="MF_00041"/>
    </source>
</evidence>
<feature type="domain" description="tRNA synthetases class I catalytic" evidence="10">
    <location>
        <begin position="16"/>
        <end position="330"/>
    </location>
</feature>
<keyword evidence="8 9" id="KW-0030">Aminoacyl-tRNA synthetase</keyword>
<keyword evidence="6 9" id="KW-0067">ATP-binding</keyword>
<dbReference type="PANTHER" id="PTHR10890">
    <property type="entry name" value="CYSTEINYL-TRNA SYNTHETASE"/>
    <property type="match status" value="1"/>
</dbReference>
<evidence type="ECO:0000259" key="10">
    <source>
        <dbReference type="Pfam" id="PF01406"/>
    </source>
</evidence>
<dbReference type="SUPFAM" id="SSF47323">
    <property type="entry name" value="Anticodon-binding domain of a subclass of class I aminoacyl-tRNA synthetases"/>
    <property type="match status" value="1"/>
</dbReference>
<dbReference type="InterPro" id="IPR024909">
    <property type="entry name" value="Cys-tRNA/MSH_ligase"/>
</dbReference>
<dbReference type="AlphaFoldDB" id="A0A9D6QRT1"/>
<comment type="subcellular location">
    <subcellularLocation>
        <location evidence="9">Cytoplasm</location>
    </subcellularLocation>
</comment>
<accession>A0A9D6QRT1</accession>
<evidence type="ECO:0000256" key="3">
    <source>
        <dbReference type="ARBA" id="ARBA00022723"/>
    </source>
</evidence>
<keyword evidence="4 9" id="KW-0547">Nucleotide-binding</keyword>
<feature type="binding site" evidence="9">
    <location>
        <position position="225"/>
    </location>
    <ligand>
        <name>Zn(2+)</name>
        <dbReference type="ChEBI" id="CHEBI:29105"/>
    </ligand>
</feature>
<dbReference type="Gene3D" id="3.40.50.620">
    <property type="entry name" value="HUPs"/>
    <property type="match status" value="1"/>
</dbReference>
<feature type="binding site" evidence="9">
    <location>
        <position position="285"/>
    </location>
    <ligand>
        <name>ATP</name>
        <dbReference type="ChEBI" id="CHEBI:30616"/>
    </ligand>
</feature>
<dbReference type="Proteomes" id="UP000808388">
    <property type="component" value="Unassembled WGS sequence"/>
</dbReference>
<dbReference type="GO" id="GO:0005524">
    <property type="term" value="F:ATP binding"/>
    <property type="evidence" value="ECO:0007669"/>
    <property type="project" value="UniProtKB-UniRule"/>
</dbReference>
<evidence type="ECO:0000313" key="12">
    <source>
        <dbReference type="Proteomes" id="UP000808388"/>
    </source>
</evidence>
<evidence type="ECO:0000256" key="1">
    <source>
        <dbReference type="ARBA" id="ARBA00011245"/>
    </source>
</evidence>